<name>A0A919FPI5_9MICO</name>
<evidence type="ECO:0000313" key="1">
    <source>
        <dbReference type="EMBL" id="GHH70026.1"/>
    </source>
</evidence>
<gene>
    <name evidence="1" type="ORF">GCM10017772_15990</name>
</gene>
<dbReference type="AlphaFoldDB" id="A0A919FPI5"/>
<comment type="caution">
    <text evidence="1">The sequence shown here is derived from an EMBL/GenBank/DDBJ whole genome shotgun (WGS) entry which is preliminary data.</text>
</comment>
<sequence length="128" mass="14218">MFDGGSIVLTSVYPCMTPTSRRHLYVRKHGPVFNTLLERNLLEISNGQVRLIGVVSAGRHPRNAINAVIGELPHNVEVVPIHKGHRWGALKCATCDATEAIWSTPRNADNHARSLLRFVAKHLHDEEG</sequence>
<reference evidence="1" key="2">
    <citation type="submission" date="2020-09" db="EMBL/GenBank/DDBJ databases">
        <authorList>
            <person name="Sun Q."/>
            <person name="Zhou Y."/>
        </authorList>
    </citation>
    <scope>NUCLEOTIDE SEQUENCE</scope>
    <source>
        <strain evidence="1">CGMCC 4.7398</strain>
    </source>
</reference>
<dbReference type="EMBL" id="BNAS01000002">
    <property type="protein sequence ID" value="GHH70026.1"/>
    <property type="molecule type" value="Genomic_DNA"/>
</dbReference>
<keyword evidence="2" id="KW-1185">Reference proteome</keyword>
<reference evidence="1" key="1">
    <citation type="journal article" date="2014" name="Int. J. Syst. Evol. Microbiol.">
        <title>Complete genome sequence of Corynebacterium casei LMG S-19264T (=DSM 44701T), isolated from a smear-ripened cheese.</title>
        <authorList>
            <consortium name="US DOE Joint Genome Institute (JGI-PGF)"/>
            <person name="Walter F."/>
            <person name="Albersmeier A."/>
            <person name="Kalinowski J."/>
            <person name="Ruckert C."/>
        </authorList>
    </citation>
    <scope>NUCLEOTIDE SEQUENCE</scope>
    <source>
        <strain evidence="1">CGMCC 4.7398</strain>
    </source>
</reference>
<protein>
    <submittedName>
        <fullName evidence="1">Uncharacterized protein</fullName>
    </submittedName>
</protein>
<evidence type="ECO:0000313" key="2">
    <source>
        <dbReference type="Proteomes" id="UP000627369"/>
    </source>
</evidence>
<proteinExistence type="predicted"/>
<accession>A0A919FPI5</accession>
<organism evidence="1 2">
    <name type="scientific">Promicromonospora soli</name>
    <dbReference type="NCBI Taxonomy" id="2035533"/>
    <lineage>
        <taxon>Bacteria</taxon>
        <taxon>Bacillati</taxon>
        <taxon>Actinomycetota</taxon>
        <taxon>Actinomycetes</taxon>
        <taxon>Micrococcales</taxon>
        <taxon>Promicromonosporaceae</taxon>
        <taxon>Promicromonospora</taxon>
    </lineage>
</organism>
<dbReference type="Proteomes" id="UP000627369">
    <property type="component" value="Unassembled WGS sequence"/>
</dbReference>